<proteinExistence type="predicted"/>
<dbReference type="AlphaFoldDB" id="A0AAD7WBB8"/>
<sequence>MDQGLSPRQPWRRPCRIPHGSHQRPPWREGAPVEPGPAADQRDILGRLCPERKPLFSRGKRRCFPSWQRGDNRGPGNPERFHADREAKQAAAVLFDHGSPPNPDTKAKRGTYSRLSSRRGHRFELWRARFTFSAPTLATGTATPPSAQLAERGPAYEPRDNGSEWVQGTLCVALNMSSETQPVGEEARAPAWTDHRTEAGFVLAGSLTDILKAGCCNRG</sequence>
<feature type="compositionally biased region" description="Basic and acidic residues" evidence="1">
    <location>
        <begin position="40"/>
        <end position="51"/>
    </location>
</feature>
<dbReference type="Proteomes" id="UP001221898">
    <property type="component" value="Unassembled WGS sequence"/>
</dbReference>
<keyword evidence="3" id="KW-1185">Reference proteome</keyword>
<dbReference type="EMBL" id="JAINUG010000165">
    <property type="protein sequence ID" value="KAJ8390837.1"/>
    <property type="molecule type" value="Genomic_DNA"/>
</dbReference>
<feature type="compositionally biased region" description="Low complexity" evidence="1">
    <location>
        <begin position="136"/>
        <end position="147"/>
    </location>
</feature>
<feature type="region of interest" description="Disordered" evidence="1">
    <location>
        <begin position="1"/>
        <end position="51"/>
    </location>
</feature>
<evidence type="ECO:0000256" key="1">
    <source>
        <dbReference type="SAM" id="MobiDB-lite"/>
    </source>
</evidence>
<feature type="region of interest" description="Disordered" evidence="1">
    <location>
        <begin position="136"/>
        <end position="161"/>
    </location>
</feature>
<reference evidence="2" key="1">
    <citation type="journal article" date="2023" name="Science">
        <title>Genome structures resolve the early diversification of teleost fishes.</title>
        <authorList>
            <person name="Parey E."/>
            <person name="Louis A."/>
            <person name="Montfort J."/>
            <person name="Bouchez O."/>
            <person name="Roques C."/>
            <person name="Iampietro C."/>
            <person name="Lluch J."/>
            <person name="Castinel A."/>
            <person name="Donnadieu C."/>
            <person name="Desvignes T."/>
            <person name="Floi Bucao C."/>
            <person name="Jouanno E."/>
            <person name="Wen M."/>
            <person name="Mejri S."/>
            <person name="Dirks R."/>
            <person name="Jansen H."/>
            <person name="Henkel C."/>
            <person name="Chen W.J."/>
            <person name="Zahm M."/>
            <person name="Cabau C."/>
            <person name="Klopp C."/>
            <person name="Thompson A.W."/>
            <person name="Robinson-Rechavi M."/>
            <person name="Braasch I."/>
            <person name="Lecointre G."/>
            <person name="Bobe J."/>
            <person name="Postlethwait J.H."/>
            <person name="Berthelot C."/>
            <person name="Roest Crollius H."/>
            <person name="Guiguen Y."/>
        </authorList>
    </citation>
    <scope>NUCLEOTIDE SEQUENCE</scope>
    <source>
        <strain evidence="2">NC1722</strain>
    </source>
</reference>
<comment type="caution">
    <text evidence="2">The sequence shown here is derived from an EMBL/GenBank/DDBJ whole genome shotgun (WGS) entry which is preliminary data.</text>
</comment>
<protein>
    <submittedName>
        <fullName evidence="2">Uncharacterized protein</fullName>
    </submittedName>
</protein>
<evidence type="ECO:0000313" key="2">
    <source>
        <dbReference type="EMBL" id="KAJ8390837.1"/>
    </source>
</evidence>
<feature type="region of interest" description="Disordered" evidence="1">
    <location>
        <begin position="95"/>
        <end position="114"/>
    </location>
</feature>
<accession>A0AAD7WBB8</accession>
<feature type="compositionally biased region" description="Basic residues" evidence="1">
    <location>
        <begin position="10"/>
        <end position="22"/>
    </location>
</feature>
<name>A0AAD7WBB8_9TELE</name>
<evidence type="ECO:0000313" key="3">
    <source>
        <dbReference type="Proteomes" id="UP001221898"/>
    </source>
</evidence>
<organism evidence="2 3">
    <name type="scientific">Aldrovandia affinis</name>
    <dbReference type="NCBI Taxonomy" id="143900"/>
    <lineage>
        <taxon>Eukaryota</taxon>
        <taxon>Metazoa</taxon>
        <taxon>Chordata</taxon>
        <taxon>Craniata</taxon>
        <taxon>Vertebrata</taxon>
        <taxon>Euteleostomi</taxon>
        <taxon>Actinopterygii</taxon>
        <taxon>Neopterygii</taxon>
        <taxon>Teleostei</taxon>
        <taxon>Notacanthiformes</taxon>
        <taxon>Halosauridae</taxon>
        <taxon>Aldrovandia</taxon>
    </lineage>
</organism>
<gene>
    <name evidence="2" type="ORF">AAFF_G00099690</name>
</gene>